<evidence type="ECO:0000313" key="5">
    <source>
        <dbReference type="EMBL" id="DAE21427.1"/>
    </source>
</evidence>
<dbReference type="GO" id="GO:0006269">
    <property type="term" value="P:DNA replication, synthesis of primer"/>
    <property type="evidence" value="ECO:0007669"/>
    <property type="project" value="TreeGrafter"/>
</dbReference>
<dbReference type="InterPro" id="IPR036977">
    <property type="entry name" value="DNA_primase_Znf_CHC2"/>
</dbReference>
<dbReference type="Gene3D" id="3.40.1360.10">
    <property type="match status" value="1"/>
</dbReference>
<dbReference type="GO" id="GO:0008270">
    <property type="term" value="F:zinc ion binding"/>
    <property type="evidence" value="ECO:0007669"/>
    <property type="project" value="UniProtKB-KW"/>
</dbReference>
<evidence type="ECO:0000256" key="2">
    <source>
        <dbReference type="ARBA" id="ARBA00022771"/>
    </source>
</evidence>
<proteinExistence type="predicted"/>
<reference evidence="5" key="1">
    <citation type="journal article" date="2021" name="Proc. Natl. Acad. Sci. U.S.A.">
        <title>A Catalog of Tens of Thousands of Viruses from Human Metagenomes Reveals Hidden Associations with Chronic Diseases.</title>
        <authorList>
            <person name="Tisza M.J."/>
            <person name="Buck C.B."/>
        </authorList>
    </citation>
    <scope>NUCLEOTIDE SEQUENCE</scope>
    <source>
        <strain evidence="5">CtgXL3</strain>
    </source>
</reference>
<keyword evidence="2" id="KW-0863">Zinc-finger</keyword>
<organism evidence="5">
    <name type="scientific">Myoviridae sp. ctgXL3</name>
    <dbReference type="NCBI Taxonomy" id="2826681"/>
    <lineage>
        <taxon>Viruses</taxon>
        <taxon>Duplodnaviria</taxon>
        <taxon>Heunggongvirae</taxon>
        <taxon>Uroviricota</taxon>
        <taxon>Caudoviricetes</taxon>
    </lineage>
</organism>
<dbReference type="SUPFAM" id="SSF56731">
    <property type="entry name" value="DNA primase core"/>
    <property type="match status" value="1"/>
</dbReference>
<dbReference type="EMBL" id="BK015712">
    <property type="protein sequence ID" value="DAE21427.1"/>
    <property type="molecule type" value="Genomic_DNA"/>
</dbReference>
<dbReference type="InterPro" id="IPR050219">
    <property type="entry name" value="DnaG_primase"/>
</dbReference>
<name>A0A8S5QRI5_9CAUD</name>
<sequence>MSELLTKEQVEDLLDYIGVDKVGAWKGSNIQFCCPIHGESHPSCGITTEAIDRDTGRTFQAFNCLACGAHGNLVKFLWKSMPDDFKTYWDAAYFMQERYNLFYEFDPDSVESVARYDEQYEDNDDSERRIIKPKYFIAPFESGKKTYKYFFERGFTKSEMKEYMIGLDRESKTITIPDFWEDGQLAGVIGRYVSPHRRHNERYKIYDYPKNDLIYPLDKIKPINNTIIIMESMLDTIRVRRLGYENAGCIKGMLMSARQARWLRENCACVIDLFDNDSGGIKARRIAKERLYDINYKTCVYPEYGKDPCDWEDEDLIETIESAKTMHVFKVPRL</sequence>
<keyword evidence="1" id="KW-0479">Metal-binding</keyword>
<dbReference type="Pfam" id="PF13155">
    <property type="entry name" value="Toprim_2"/>
    <property type="match status" value="1"/>
</dbReference>
<dbReference type="PANTHER" id="PTHR30313">
    <property type="entry name" value="DNA PRIMASE"/>
    <property type="match status" value="1"/>
</dbReference>
<evidence type="ECO:0000256" key="1">
    <source>
        <dbReference type="ARBA" id="ARBA00022723"/>
    </source>
</evidence>
<protein>
    <submittedName>
        <fullName evidence="5">DNA primase (Bacterial type)</fullName>
    </submittedName>
</protein>
<feature type="domain" description="Zinc finger CHC2-type" evidence="4">
    <location>
        <begin position="25"/>
        <end position="87"/>
    </location>
</feature>
<keyword evidence="3" id="KW-0862">Zinc</keyword>
<evidence type="ECO:0000259" key="4">
    <source>
        <dbReference type="Pfam" id="PF01807"/>
    </source>
</evidence>
<dbReference type="Gene3D" id="3.90.580.10">
    <property type="entry name" value="Zinc finger, CHC2-type domain"/>
    <property type="match status" value="1"/>
</dbReference>
<dbReference type="PANTHER" id="PTHR30313:SF2">
    <property type="entry name" value="DNA PRIMASE"/>
    <property type="match status" value="1"/>
</dbReference>
<evidence type="ECO:0000256" key="3">
    <source>
        <dbReference type="ARBA" id="ARBA00022833"/>
    </source>
</evidence>
<dbReference type="GO" id="GO:0003677">
    <property type="term" value="F:DNA binding"/>
    <property type="evidence" value="ECO:0007669"/>
    <property type="project" value="InterPro"/>
</dbReference>
<dbReference type="GO" id="GO:0003899">
    <property type="term" value="F:DNA-directed RNA polymerase activity"/>
    <property type="evidence" value="ECO:0007669"/>
    <property type="project" value="InterPro"/>
</dbReference>
<dbReference type="InterPro" id="IPR002694">
    <property type="entry name" value="Znf_CHC2"/>
</dbReference>
<dbReference type="SUPFAM" id="SSF57783">
    <property type="entry name" value="Zinc beta-ribbon"/>
    <property type="match status" value="1"/>
</dbReference>
<dbReference type="Pfam" id="PF01807">
    <property type="entry name" value="Zn_ribbon_DnaG"/>
    <property type="match status" value="1"/>
</dbReference>
<accession>A0A8S5QRI5</accession>